<gene>
    <name evidence="2" type="ORF">PAPOLLO_LOCUS28138</name>
</gene>
<keyword evidence="1" id="KW-1133">Transmembrane helix</keyword>
<protein>
    <submittedName>
        <fullName evidence="2">(apollo) hypothetical protein</fullName>
    </submittedName>
</protein>
<dbReference type="EMBL" id="CAJQZP010001707">
    <property type="protein sequence ID" value="CAG5059790.1"/>
    <property type="molecule type" value="Genomic_DNA"/>
</dbReference>
<evidence type="ECO:0000256" key="1">
    <source>
        <dbReference type="SAM" id="Phobius"/>
    </source>
</evidence>
<evidence type="ECO:0000313" key="3">
    <source>
        <dbReference type="Proteomes" id="UP000691718"/>
    </source>
</evidence>
<sequence>MPQELNPAFVSDKSEPWKAILPLRQRRDANIISEVETPSTMATIKSYSRIITCIVLAFSALVEITVYLIETYAS</sequence>
<accession>A0A8S3YFI2</accession>
<organism evidence="2 3">
    <name type="scientific">Parnassius apollo</name>
    <name type="common">Apollo butterfly</name>
    <name type="synonym">Papilio apollo</name>
    <dbReference type="NCBI Taxonomy" id="110799"/>
    <lineage>
        <taxon>Eukaryota</taxon>
        <taxon>Metazoa</taxon>
        <taxon>Ecdysozoa</taxon>
        <taxon>Arthropoda</taxon>
        <taxon>Hexapoda</taxon>
        <taxon>Insecta</taxon>
        <taxon>Pterygota</taxon>
        <taxon>Neoptera</taxon>
        <taxon>Endopterygota</taxon>
        <taxon>Lepidoptera</taxon>
        <taxon>Glossata</taxon>
        <taxon>Ditrysia</taxon>
        <taxon>Papilionoidea</taxon>
        <taxon>Papilionidae</taxon>
        <taxon>Parnassiinae</taxon>
        <taxon>Parnassini</taxon>
        <taxon>Parnassius</taxon>
        <taxon>Parnassius</taxon>
    </lineage>
</organism>
<keyword evidence="1" id="KW-0472">Membrane</keyword>
<evidence type="ECO:0000313" key="2">
    <source>
        <dbReference type="EMBL" id="CAG5059790.1"/>
    </source>
</evidence>
<feature type="transmembrane region" description="Helical" evidence="1">
    <location>
        <begin position="50"/>
        <end position="69"/>
    </location>
</feature>
<keyword evidence="3" id="KW-1185">Reference proteome</keyword>
<dbReference type="Proteomes" id="UP000691718">
    <property type="component" value="Unassembled WGS sequence"/>
</dbReference>
<comment type="caution">
    <text evidence="2">The sequence shown here is derived from an EMBL/GenBank/DDBJ whole genome shotgun (WGS) entry which is preliminary data.</text>
</comment>
<name>A0A8S3YFI2_PARAO</name>
<dbReference type="OrthoDB" id="7458279at2759"/>
<reference evidence="2" key="1">
    <citation type="submission" date="2021-04" db="EMBL/GenBank/DDBJ databases">
        <authorList>
            <person name="Tunstrom K."/>
        </authorList>
    </citation>
    <scope>NUCLEOTIDE SEQUENCE</scope>
</reference>
<dbReference type="AlphaFoldDB" id="A0A8S3YFI2"/>
<proteinExistence type="predicted"/>
<keyword evidence="1" id="KW-0812">Transmembrane</keyword>